<evidence type="ECO:0000256" key="2">
    <source>
        <dbReference type="SAM" id="Phobius"/>
    </source>
</evidence>
<keyword evidence="2" id="KW-1133">Transmembrane helix</keyword>
<evidence type="ECO:0000313" key="3">
    <source>
        <dbReference type="EMBL" id="SEG09276.1"/>
    </source>
</evidence>
<evidence type="ECO:0000256" key="1">
    <source>
        <dbReference type="SAM" id="MobiDB-lite"/>
    </source>
</evidence>
<dbReference type="Proteomes" id="UP000236743">
    <property type="component" value="Unassembled WGS sequence"/>
</dbReference>
<feature type="transmembrane region" description="Helical" evidence="2">
    <location>
        <begin position="41"/>
        <end position="66"/>
    </location>
</feature>
<name>A0A1H5XDJ8_9HYPH</name>
<organism evidence="3 4">
    <name type="scientific">Bosea lathyri</name>
    <dbReference type="NCBI Taxonomy" id="1036778"/>
    <lineage>
        <taxon>Bacteria</taxon>
        <taxon>Pseudomonadati</taxon>
        <taxon>Pseudomonadota</taxon>
        <taxon>Alphaproteobacteria</taxon>
        <taxon>Hyphomicrobiales</taxon>
        <taxon>Boseaceae</taxon>
        <taxon>Bosea</taxon>
    </lineage>
</organism>
<feature type="region of interest" description="Disordered" evidence="1">
    <location>
        <begin position="1"/>
        <end position="31"/>
    </location>
</feature>
<dbReference type="RefSeq" id="WP_103872038.1">
    <property type="nucleotide sequence ID" value="NZ_FNUY01000003.1"/>
</dbReference>
<dbReference type="AlphaFoldDB" id="A0A1H5XDJ8"/>
<feature type="compositionally biased region" description="Basic and acidic residues" evidence="1">
    <location>
        <begin position="1"/>
        <end position="13"/>
    </location>
</feature>
<reference evidence="3 4" key="1">
    <citation type="submission" date="2016-10" db="EMBL/GenBank/DDBJ databases">
        <authorList>
            <person name="de Groot N.N."/>
        </authorList>
    </citation>
    <scope>NUCLEOTIDE SEQUENCE [LARGE SCALE GENOMIC DNA]</scope>
    <source>
        <strain evidence="3 4">DSM 26656</strain>
    </source>
</reference>
<keyword evidence="2" id="KW-0812">Transmembrane</keyword>
<protein>
    <submittedName>
        <fullName evidence="3">Uncharacterized protein</fullName>
    </submittedName>
</protein>
<sequence>MIDEQQRTAEAPRGEAPSQVNQVDDQPTKVETPVEARGGLLGWPVLLVLGVSLTLAVLAGILVGVIPL</sequence>
<proteinExistence type="predicted"/>
<accession>A0A1H5XDJ8</accession>
<keyword evidence="2" id="KW-0472">Membrane</keyword>
<evidence type="ECO:0000313" key="4">
    <source>
        <dbReference type="Proteomes" id="UP000236743"/>
    </source>
</evidence>
<keyword evidence="4" id="KW-1185">Reference proteome</keyword>
<dbReference type="EMBL" id="FNUY01000003">
    <property type="protein sequence ID" value="SEG09276.1"/>
    <property type="molecule type" value="Genomic_DNA"/>
</dbReference>
<gene>
    <name evidence="3" type="ORF">SAMN04488115_103181</name>
</gene>